<reference evidence="1" key="1">
    <citation type="submission" date="2022-03" db="EMBL/GenBank/DDBJ databases">
        <authorList>
            <person name="Lindestad O."/>
        </authorList>
    </citation>
    <scope>NUCLEOTIDE SEQUENCE</scope>
</reference>
<evidence type="ECO:0000313" key="2">
    <source>
        <dbReference type="Proteomes" id="UP000838756"/>
    </source>
</evidence>
<organism evidence="1 2">
    <name type="scientific">Pararge aegeria aegeria</name>
    <dbReference type="NCBI Taxonomy" id="348720"/>
    <lineage>
        <taxon>Eukaryota</taxon>
        <taxon>Metazoa</taxon>
        <taxon>Ecdysozoa</taxon>
        <taxon>Arthropoda</taxon>
        <taxon>Hexapoda</taxon>
        <taxon>Insecta</taxon>
        <taxon>Pterygota</taxon>
        <taxon>Neoptera</taxon>
        <taxon>Endopterygota</taxon>
        <taxon>Lepidoptera</taxon>
        <taxon>Glossata</taxon>
        <taxon>Ditrysia</taxon>
        <taxon>Papilionoidea</taxon>
        <taxon>Nymphalidae</taxon>
        <taxon>Satyrinae</taxon>
        <taxon>Satyrini</taxon>
        <taxon>Parargina</taxon>
        <taxon>Pararge</taxon>
    </lineage>
</organism>
<dbReference type="AlphaFoldDB" id="A0A8S4QN65"/>
<sequence>MFAVSQEQQRMGLESWALIQLKLNVVHRITPTTMRWIRKLVVNSPEVNGVRSIPGTTTIWIRKLVVHSHESKRCIQYPSSNDALD</sequence>
<accession>A0A8S4QN65</accession>
<proteinExistence type="predicted"/>
<dbReference type="EMBL" id="CAKXAJ010014181">
    <property type="protein sequence ID" value="CAH2216133.1"/>
    <property type="molecule type" value="Genomic_DNA"/>
</dbReference>
<protein>
    <submittedName>
        <fullName evidence="1">Jg27474 protein</fullName>
    </submittedName>
</protein>
<name>A0A8S4QN65_9NEOP</name>
<comment type="caution">
    <text evidence="1">The sequence shown here is derived from an EMBL/GenBank/DDBJ whole genome shotgun (WGS) entry which is preliminary data.</text>
</comment>
<dbReference type="Proteomes" id="UP000838756">
    <property type="component" value="Unassembled WGS sequence"/>
</dbReference>
<keyword evidence="2" id="KW-1185">Reference proteome</keyword>
<gene>
    <name evidence="1" type="primary">jg27474</name>
    <name evidence="1" type="ORF">PAEG_LOCUS4202</name>
</gene>
<evidence type="ECO:0000313" key="1">
    <source>
        <dbReference type="EMBL" id="CAH2216133.1"/>
    </source>
</evidence>